<evidence type="ECO:0000313" key="2">
    <source>
        <dbReference type="EMBL" id="RSM44881.1"/>
    </source>
</evidence>
<dbReference type="Proteomes" id="UP000286716">
    <property type="component" value="Unassembled WGS sequence"/>
</dbReference>
<feature type="transmembrane region" description="Helical" evidence="1">
    <location>
        <begin position="81"/>
        <end position="98"/>
    </location>
</feature>
<feature type="transmembrane region" description="Helical" evidence="1">
    <location>
        <begin position="6"/>
        <end position="35"/>
    </location>
</feature>
<evidence type="ECO:0000256" key="1">
    <source>
        <dbReference type="SAM" id="Phobius"/>
    </source>
</evidence>
<keyword evidence="1" id="KW-1133">Transmembrane helix</keyword>
<dbReference type="RefSeq" id="WP_020639554.1">
    <property type="nucleotide sequence ID" value="NZ_QHHU01000018.1"/>
</dbReference>
<dbReference type="AlphaFoldDB" id="A0A428WP79"/>
<feature type="transmembrane region" description="Helical" evidence="1">
    <location>
        <begin position="56"/>
        <end position="75"/>
    </location>
</feature>
<proteinExistence type="predicted"/>
<keyword evidence="1" id="KW-0472">Membrane</keyword>
<organism evidence="2 3">
    <name type="scientific">Amycolatopsis balhimycina DSM 5908</name>
    <dbReference type="NCBI Taxonomy" id="1081091"/>
    <lineage>
        <taxon>Bacteria</taxon>
        <taxon>Bacillati</taxon>
        <taxon>Actinomycetota</taxon>
        <taxon>Actinomycetes</taxon>
        <taxon>Pseudonocardiales</taxon>
        <taxon>Pseudonocardiaceae</taxon>
        <taxon>Amycolatopsis</taxon>
    </lineage>
</organism>
<dbReference type="OrthoDB" id="4251131at2"/>
<dbReference type="EMBL" id="QHHU01000018">
    <property type="protein sequence ID" value="RSM44881.1"/>
    <property type="molecule type" value="Genomic_DNA"/>
</dbReference>
<protein>
    <submittedName>
        <fullName evidence="2">DUF1772 domain-containing protein</fullName>
    </submittedName>
</protein>
<keyword evidence="1" id="KW-0812">Transmembrane</keyword>
<comment type="caution">
    <text evidence="2">The sequence shown here is derived from an EMBL/GenBank/DDBJ whole genome shotgun (WGS) entry which is preliminary data.</text>
</comment>
<dbReference type="InterPro" id="IPR013901">
    <property type="entry name" value="Anthrone_oxy"/>
</dbReference>
<evidence type="ECO:0000313" key="3">
    <source>
        <dbReference type="Proteomes" id="UP000286716"/>
    </source>
</evidence>
<gene>
    <name evidence="2" type="ORF">DMA12_15170</name>
</gene>
<dbReference type="Pfam" id="PF08592">
    <property type="entry name" value="Anthrone_oxy"/>
    <property type="match status" value="1"/>
</dbReference>
<reference evidence="2 3" key="1">
    <citation type="submission" date="2018-05" db="EMBL/GenBank/DDBJ databases">
        <title>Evolution of GPA BGCs.</title>
        <authorList>
            <person name="Waglechner N."/>
            <person name="Wright G.D."/>
        </authorList>
    </citation>
    <scope>NUCLEOTIDE SEQUENCE [LARGE SCALE GENOMIC DNA]</scope>
    <source>
        <strain evidence="2 3">DSM 5908</strain>
    </source>
</reference>
<keyword evidence="3" id="KW-1185">Reference proteome</keyword>
<sequence>MSGWQPVLGAVVTVVNGAAAGIMLSTVIGIGPMMCALPYPGYVRMVQFMRPRYDPIMPIANGSALVMDLVLVFGSDTARPLRVAAALLLAAVIAISAARNVPVNRYIMSLDPDHRPADWPARDPRSRWRAWNNIRTALATAAFVLNTAAVVW</sequence>
<accession>A0A428WP79</accession>
<name>A0A428WP79_AMYBA</name>